<evidence type="ECO:0000313" key="2">
    <source>
        <dbReference type="EMBL" id="EFJ21892.1"/>
    </source>
</evidence>
<feature type="compositionally biased region" description="Gly residues" evidence="1">
    <location>
        <begin position="109"/>
        <end position="120"/>
    </location>
</feature>
<feature type="region of interest" description="Disordered" evidence="1">
    <location>
        <begin position="1"/>
        <end position="141"/>
    </location>
</feature>
<evidence type="ECO:0000313" key="3">
    <source>
        <dbReference type="Proteomes" id="UP000001514"/>
    </source>
</evidence>
<reference evidence="2 3" key="1">
    <citation type="journal article" date="2011" name="Science">
        <title>The Selaginella genome identifies genetic changes associated with the evolution of vascular plants.</title>
        <authorList>
            <person name="Banks J.A."/>
            <person name="Nishiyama T."/>
            <person name="Hasebe M."/>
            <person name="Bowman J.L."/>
            <person name="Gribskov M."/>
            <person name="dePamphilis C."/>
            <person name="Albert V.A."/>
            <person name="Aono N."/>
            <person name="Aoyama T."/>
            <person name="Ambrose B.A."/>
            <person name="Ashton N.W."/>
            <person name="Axtell M.J."/>
            <person name="Barker E."/>
            <person name="Barker M.S."/>
            <person name="Bennetzen J.L."/>
            <person name="Bonawitz N.D."/>
            <person name="Chapple C."/>
            <person name="Cheng C."/>
            <person name="Correa L.G."/>
            <person name="Dacre M."/>
            <person name="DeBarry J."/>
            <person name="Dreyer I."/>
            <person name="Elias M."/>
            <person name="Engstrom E.M."/>
            <person name="Estelle M."/>
            <person name="Feng L."/>
            <person name="Finet C."/>
            <person name="Floyd S.K."/>
            <person name="Frommer W.B."/>
            <person name="Fujita T."/>
            <person name="Gramzow L."/>
            <person name="Gutensohn M."/>
            <person name="Harholt J."/>
            <person name="Hattori M."/>
            <person name="Heyl A."/>
            <person name="Hirai T."/>
            <person name="Hiwatashi Y."/>
            <person name="Ishikawa M."/>
            <person name="Iwata M."/>
            <person name="Karol K.G."/>
            <person name="Koehler B."/>
            <person name="Kolukisaoglu U."/>
            <person name="Kubo M."/>
            <person name="Kurata T."/>
            <person name="Lalonde S."/>
            <person name="Li K."/>
            <person name="Li Y."/>
            <person name="Litt A."/>
            <person name="Lyons E."/>
            <person name="Manning G."/>
            <person name="Maruyama T."/>
            <person name="Michael T.P."/>
            <person name="Mikami K."/>
            <person name="Miyazaki S."/>
            <person name="Morinaga S."/>
            <person name="Murata T."/>
            <person name="Mueller-Roeber B."/>
            <person name="Nelson D.R."/>
            <person name="Obara M."/>
            <person name="Oguri Y."/>
            <person name="Olmstead R.G."/>
            <person name="Onodera N."/>
            <person name="Petersen B.L."/>
            <person name="Pils B."/>
            <person name="Prigge M."/>
            <person name="Rensing S.A."/>
            <person name="Riano-Pachon D.M."/>
            <person name="Roberts A.W."/>
            <person name="Sato Y."/>
            <person name="Scheller H.V."/>
            <person name="Schulz B."/>
            <person name="Schulz C."/>
            <person name="Shakirov E.V."/>
            <person name="Shibagaki N."/>
            <person name="Shinohara N."/>
            <person name="Shippen D.E."/>
            <person name="Soerensen I."/>
            <person name="Sotooka R."/>
            <person name="Sugimoto N."/>
            <person name="Sugita M."/>
            <person name="Sumikawa N."/>
            <person name="Tanurdzic M."/>
            <person name="Theissen G."/>
            <person name="Ulvskov P."/>
            <person name="Wakazuki S."/>
            <person name="Weng J.K."/>
            <person name="Willats W.W."/>
            <person name="Wipf D."/>
            <person name="Wolf P.G."/>
            <person name="Yang L."/>
            <person name="Zimmer A.D."/>
            <person name="Zhu Q."/>
            <person name="Mitros T."/>
            <person name="Hellsten U."/>
            <person name="Loque D."/>
            <person name="Otillar R."/>
            <person name="Salamov A."/>
            <person name="Schmutz J."/>
            <person name="Shapiro H."/>
            <person name="Lindquist E."/>
            <person name="Lucas S."/>
            <person name="Rokhsar D."/>
            <person name="Grigoriev I.V."/>
        </authorList>
    </citation>
    <scope>NUCLEOTIDE SEQUENCE [LARGE SCALE GENOMIC DNA]</scope>
</reference>
<feature type="compositionally biased region" description="Acidic residues" evidence="1">
    <location>
        <begin position="15"/>
        <end position="26"/>
    </location>
</feature>
<feature type="region of interest" description="Disordered" evidence="1">
    <location>
        <begin position="154"/>
        <end position="188"/>
    </location>
</feature>
<dbReference type="HOGENOM" id="CLU_1051310_0_0_1"/>
<organism evidence="3">
    <name type="scientific">Selaginella moellendorffii</name>
    <name type="common">Spikemoss</name>
    <dbReference type="NCBI Taxonomy" id="88036"/>
    <lineage>
        <taxon>Eukaryota</taxon>
        <taxon>Viridiplantae</taxon>
        <taxon>Streptophyta</taxon>
        <taxon>Embryophyta</taxon>
        <taxon>Tracheophyta</taxon>
        <taxon>Lycopodiopsida</taxon>
        <taxon>Selaginellales</taxon>
        <taxon>Selaginellaceae</taxon>
        <taxon>Selaginella</taxon>
    </lineage>
</organism>
<proteinExistence type="predicted"/>
<dbReference type="InParanoid" id="D8S1Q1"/>
<dbReference type="PANTHER" id="PTHR36048">
    <property type="entry name" value="RIBOSOME MATURATION FACTOR"/>
    <property type="match status" value="1"/>
</dbReference>
<protein>
    <submittedName>
        <fullName evidence="2">Uncharacterized protein</fullName>
    </submittedName>
</protein>
<name>D8S1Q1_SELML</name>
<dbReference type="KEGG" id="smo:SELMODRAFT_443467"/>
<dbReference type="Proteomes" id="UP000001514">
    <property type="component" value="Unassembled WGS sequence"/>
</dbReference>
<dbReference type="AlphaFoldDB" id="D8S1Q1"/>
<feature type="compositionally biased region" description="Gly residues" evidence="1">
    <location>
        <begin position="173"/>
        <end position="183"/>
    </location>
</feature>
<feature type="compositionally biased region" description="Low complexity" evidence="1">
    <location>
        <begin position="72"/>
        <end position="83"/>
    </location>
</feature>
<sequence>MSSSQMVSPPREEDFNNELEEGEEEKMDMSLDEIIKLNRDTMMQSPVRSNNSQRSSERPPPPRRDAREAIRRSAASRSAAIRQGRIPERRSETFYSGSRPYHAPIKSRVGGGGGGGGGGNRNEMFKRSGFPRKHLAPGDRVDIYEGAAGKLKISVVNENSKPAPTQRPPPPGRGGGGGGGGGARMNWDNEFRVRDDLDDDFEDYDRPMQVQLRMPYGSNKLDDYSDVPKRHRTLDSLFASIKEQREFGRVQNFGSGRFRAQSFRKR</sequence>
<accession>D8S1Q1</accession>
<dbReference type="EMBL" id="GL377598">
    <property type="protein sequence ID" value="EFJ21892.1"/>
    <property type="molecule type" value="Genomic_DNA"/>
</dbReference>
<feature type="compositionally biased region" description="Basic and acidic residues" evidence="1">
    <location>
        <begin position="27"/>
        <end position="39"/>
    </location>
</feature>
<keyword evidence="3" id="KW-1185">Reference proteome</keyword>
<feature type="compositionally biased region" description="Basic and acidic residues" evidence="1">
    <location>
        <begin position="55"/>
        <end position="71"/>
    </location>
</feature>
<dbReference type="Gramene" id="EFJ21892">
    <property type="protein sequence ID" value="EFJ21892"/>
    <property type="gene ID" value="SELMODRAFT_443467"/>
</dbReference>
<evidence type="ECO:0000256" key="1">
    <source>
        <dbReference type="SAM" id="MobiDB-lite"/>
    </source>
</evidence>
<gene>
    <name evidence="2" type="ORF">SELMODRAFT_443467</name>
</gene>
<dbReference type="PANTHER" id="PTHR36048:SF1">
    <property type="entry name" value="RIBOSOME MATURATION FACTOR"/>
    <property type="match status" value="1"/>
</dbReference>